<dbReference type="PANTHER" id="PTHR22427">
    <property type="entry name" value="GH15728P"/>
    <property type="match status" value="1"/>
</dbReference>
<dbReference type="OrthoDB" id="2130750at2759"/>
<evidence type="ECO:0000259" key="2">
    <source>
        <dbReference type="PROSITE" id="PS50097"/>
    </source>
</evidence>
<feature type="domain" description="BTB" evidence="2">
    <location>
        <begin position="259"/>
        <end position="336"/>
    </location>
</feature>
<feature type="region of interest" description="Disordered" evidence="1">
    <location>
        <begin position="659"/>
        <end position="741"/>
    </location>
</feature>
<protein>
    <submittedName>
        <fullName evidence="3">BQ2448_5152 protein</fullName>
    </submittedName>
</protein>
<gene>
    <name evidence="3" type="ORF">BQ2448_5152</name>
</gene>
<dbReference type="PROSITE" id="PS50097">
    <property type="entry name" value="BTB"/>
    <property type="match status" value="1"/>
</dbReference>
<dbReference type="Gene3D" id="3.30.710.10">
    <property type="entry name" value="Potassium Channel Kv1.1, Chain A"/>
    <property type="match status" value="1"/>
</dbReference>
<dbReference type="InterPro" id="IPR011333">
    <property type="entry name" value="SKP1/BTB/POZ_sf"/>
</dbReference>
<proteinExistence type="predicted"/>
<dbReference type="SMART" id="SM00225">
    <property type="entry name" value="BTB"/>
    <property type="match status" value="1"/>
</dbReference>
<dbReference type="STRING" id="269621.A0A238F693"/>
<evidence type="ECO:0000313" key="4">
    <source>
        <dbReference type="Proteomes" id="UP000198372"/>
    </source>
</evidence>
<feature type="compositionally biased region" description="Low complexity" evidence="1">
    <location>
        <begin position="725"/>
        <end position="741"/>
    </location>
</feature>
<keyword evidence="4" id="KW-1185">Reference proteome</keyword>
<evidence type="ECO:0000313" key="3">
    <source>
        <dbReference type="EMBL" id="SCV67541.1"/>
    </source>
</evidence>
<evidence type="ECO:0000256" key="1">
    <source>
        <dbReference type="SAM" id="MobiDB-lite"/>
    </source>
</evidence>
<sequence length="1075" mass="116347">MRQLDSATAWRRPARHLRALARPLAGHGSSKARRGPGARLLYVFTLRALTTIVHKPIAVASTEQSSCQRWLADLSKLRHDARRFFGDVCWAAPGPAQRGRSCSDDAFVYAHKAIVYSRSSGSFQERFIQCAPALHCSDSVASSINTGTSARDEDTRGAHLLRSSSSASLGSMATATTSSATLIAESRDHVMRLMLTDTDPTLFEAWLDVLYLGAQDTEGMHVLFEGFHESIREDSIPGLTGIAKLREDLLYCWRSKLYSDVTIVLDDGGEDANSSSPFASHRAILAARVPYFASILLADFSDARSSILTLPSPLFSSASFTFILGYVYSGTLHFSSRKFDLTTALEIWRGATFLGLDHLQEQAEVSIESMMTPSRAARIYRFALAPDVRSARLARDALQVITDHFGQVWDSAYIGTLDYPAQKALFHQVCSGITAETSTSVVKQALQLRKRIEANRHGWVHHIRAMLDAVEEHLIEVLSRDLAAVVTSVSFVDLIDGVGFSADALEHLLELVVRGLAESRACATYQALVGSVLLREEGILIDARMLVEDARNGIARYIKTRWMSIRDAGEFTKLQTWCLKELADDISIPEAELIYQPTALKQPPIRTSVTGSSSKLVLKQTAQRQLPSSANQSKASIAKNSQSSDSVTLVRAQIVDVSGSSAYTDPPRNPARAYGRPSGPLPAASHACSGGPTLPTANHSLPSFPASNAPFHRPPVGQRGALGSTSAPLAPAANRARASSTTHCAVAVRTRLSGSDISPNLASDLSTPSKPRSMTGSTDSKARHTSSGQTDRPSTNPAPTSVLGRSIASRNVSQGAPIRSPATLQDPSNSRSSSKSNTQVTPSCPRKSVRRTPSAVSLNSVQAPSNRPTTPSSKKSFRSPDSNIFPPVPKPPHSAKSNVQDRTINEGALATYATRDAEADLLLHNDRKPRGTTLLAGIPCIATISNNCERRVQIRAVVRYIGPVEWSSSDVHWVGVEVAKGDIPAEVEAIYEWNDGSRNGFRYFKLGHLRSSLEPATRRNTGKAEQAEYQPELETGEAPFRGRPHSNLGVYNAGGDSGEASRGLFVRPSSIVYVL</sequence>
<feature type="compositionally biased region" description="Low complexity" evidence="1">
    <location>
        <begin position="828"/>
        <end position="837"/>
    </location>
</feature>
<dbReference type="PANTHER" id="PTHR22427:SF7">
    <property type="entry name" value="GH15728P"/>
    <property type="match status" value="1"/>
</dbReference>
<feature type="compositionally biased region" description="Polar residues" evidence="1">
    <location>
        <begin position="854"/>
        <end position="882"/>
    </location>
</feature>
<organism evidence="3 4">
    <name type="scientific">Microbotryum intermedium</name>
    <dbReference type="NCBI Taxonomy" id="269621"/>
    <lineage>
        <taxon>Eukaryota</taxon>
        <taxon>Fungi</taxon>
        <taxon>Dikarya</taxon>
        <taxon>Basidiomycota</taxon>
        <taxon>Pucciniomycotina</taxon>
        <taxon>Microbotryomycetes</taxon>
        <taxon>Microbotryales</taxon>
        <taxon>Microbotryaceae</taxon>
        <taxon>Microbotryum</taxon>
    </lineage>
</organism>
<dbReference type="Proteomes" id="UP000198372">
    <property type="component" value="Unassembled WGS sequence"/>
</dbReference>
<name>A0A238F693_9BASI</name>
<dbReference type="EMBL" id="FMSP01000002">
    <property type="protein sequence ID" value="SCV67541.1"/>
    <property type="molecule type" value="Genomic_DNA"/>
</dbReference>
<dbReference type="InterPro" id="IPR036859">
    <property type="entry name" value="CAP-Gly_dom_sf"/>
</dbReference>
<dbReference type="SUPFAM" id="SSF54695">
    <property type="entry name" value="POZ domain"/>
    <property type="match status" value="1"/>
</dbReference>
<reference evidence="4" key="1">
    <citation type="submission" date="2016-09" db="EMBL/GenBank/DDBJ databases">
        <authorList>
            <person name="Jeantristanb JTB J.-T."/>
            <person name="Ricardo R."/>
        </authorList>
    </citation>
    <scope>NUCLEOTIDE SEQUENCE [LARGE SCALE GENOMIC DNA]</scope>
</reference>
<feature type="compositionally biased region" description="Polar residues" evidence="1">
    <location>
        <begin position="605"/>
        <end position="642"/>
    </location>
</feature>
<dbReference type="AlphaFoldDB" id="A0A238F693"/>
<dbReference type="Pfam" id="PF01302">
    <property type="entry name" value="CAP_GLY"/>
    <property type="match status" value="1"/>
</dbReference>
<dbReference type="SUPFAM" id="SSF74924">
    <property type="entry name" value="Cap-Gly domain"/>
    <property type="match status" value="1"/>
</dbReference>
<dbReference type="Pfam" id="PF00651">
    <property type="entry name" value="BTB"/>
    <property type="match status" value="1"/>
</dbReference>
<feature type="region of interest" description="Disordered" evidence="1">
    <location>
        <begin position="755"/>
        <end position="901"/>
    </location>
</feature>
<dbReference type="Gene3D" id="2.30.30.190">
    <property type="entry name" value="CAP Gly-rich-like domain"/>
    <property type="match status" value="1"/>
</dbReference>
<dbReference type="CDD" id="cd18186">
    <property type="entry name" value="BTB_POZ_ZBTB_KLHL-like"/>
    <property type="match status" value="1"/>
</dbReference>
<dbReference type="InterPro" id="IPR000210">
    <property type="entry name" value="BTB/POZ_dom"/>
</dbReference>
<feature type="compositionally biased region" description="Polar residues" evidence="1">
    <location>
        <begin position="755"/>
        <end position="799"/>
    </location>
</feature>
<feature type="region of interest" description="Disordered" evidence="1">
    <location>
        <begin position="604"/>
        <end position="642"/>
    </location>
</feature>
<dbReference type="InterPro" id="IPR000938">
    <property type="entry name" value="CAP-Gly_domain"/>
</dbReference>
<accession>A0A238F693</accession>